<evidence type="ECO:0000256" key="1">
    <source>
        <dbReference type="SAM" id="MobiDB-lite"/>
    </source>
</evidence>
<evidence type="ECO:0000313" key="3">
    <source>
        <dbReference type="Proteomes" id="UP000501690"/>
    </source>
</evidence>
<reference evidence="2 3" key="1">
    <citation type="submission" date="2019-04" db="EMBL/GenBank/DDBJ databases">
        <title>An improved genome assembly and genetic linkage map for asparagus bean, Vigna unguiculata ssp. sesquipedialis.</title>
        <authorList>
            <person name="Xia Q."/>
            <person name="Zhang R."/>
            <person name="Dong Y."/>
        </authorList>
    </citation>
    <scope>NUCLEOTIDE SEQUENCE [LARGE SCALE GENOMIC DNA]</scope>
    <source>
        <tissue evidence="2">Leaf</tissue>
    </source>
</reference>
<sequence length="76" mass="8615">MNLHYVAASVRTYAADPPQIYNCTNFQTTSCSRQTMTPNRRGPPETCDHDATFEPPMQCTRTTASSTTTPFPWQQR</sequence>
<dbReference type="EMBL" id="CP039345">
    <property type="protein sequence ID" value="QCD79161.1"/>
    <property type="molecule type" value="Genomic_DNA"/>
</dbReference>
<keyword evidence="3" id="KW-1185">Reference proteome</keyword>
<feature type="compositionally biased region" description="Low complexity" evidence="1">
    <location>
        <begin position="60"/>
        <end position="69"/>
    </location>
</feature>
<dbReference type="AlphaFoldDB" id="A0A4D6KXA9"/>
<feature type="compositionally biased region" description="Basic and acidic residues" evidence="1">
    <location>
        <begin position="42"/>
        <end position="52"/>
    </location>
</feature>
<gene>
    <name evidence="2" type="ORF">DEO72_LG1g2800</name>
</gene>
<feature type="region of interest" description="Disordered" evidence="1">
    <location>
        <begin position="32"/>
        <end position="76"/>
    </location>
</feature>
<protein>
    <submittedName>
        <fullName evidence="2">Uncharacterized protein</fullName>
    </submittedName>
</protein>
<dbReference type="Proteomes" id="UP000501690">
    <property type="component" value="Linkage Group LG1"/>
</dbReference>
<name>A0A4D6KXA9_VIGUN</name>
<proteinExistence type="predicted"/>
<evidence type="ECO:0000313" key="2">
    <source>
        <dbReference type="EMBL" id="QCD79161.1"/>
    </source>
</evidence>
<organism evidence="2 3">
    <name type="scientific">Vigna unguiculata</name>
    <name type="common">Cowpea</name>
    <dbReference type="NCBI Taxonomy" id="3917"/>
    <lineage>
        <taxon>Eukaryota</taxon>
        <taxon>Viridiplantae</taxon>
        <taxon>Streptophyta</taxon>
        <taxon>Embryophyta</taxon>
        <taxon>Tracheophyta</taxon>
        <taxon>Spermatophyta</taxon>
        <taxon>Magnoliopsida</taxon>
        <taxon>eudicotyledons</taxon>
        <taxon>Gunneridae</taxon>
        <taxon>Pentapetalae</taxon>
        <taxon>rosids</taxon>
        <taxon>fabids</taxon>
        <taxon>Fabales</taxon>
        <taxon>Fabaceae</taxon>
        <taxon>Papilionoideae</taxon>
        <taxon>50 kb inversion clade</taxon>
        <taxon>NPAAA clade</taxon>
        <taxon>indigoferoid/millettioid clade</taxon>
        <taxon>Phaseoleae</taxon>
        <taxon>Vigna</taxon>
    </lineage>
</organism>
<accession>A0A4D6KXA9</accession>